<keyword evidence="1" id="KW-0812">Transmembrane</keyword>
<keyword evidence="1" id="KW-1133">Transmembrane helix</keyword>
<keyword evidence="3" id="KW-1185">Reference proteome</keyword>
<dbReference type="EMBL" id="WBMR01000003">
    <property type="protein sequence ID" value="KAB2388877.1"/>
    <property type="molecule type" value="Genomic_DNA"/>
</dbReference>
<dbReference type="Proteomes" id="UP000483004">
    <property type="component" value="Unassembled WGS sequence"/>
</dbReference>
<keyword evidence="1" id="KW-0472">Membrane</keyword>
<evidence type="ECO:0000256" key="1">
    <source>
        <dbReference type="SAM" id="Phobius"/>
    </source>
</evidence>
<dbReference type="AlphaFoldDB" id="A0A6L3W3M9"/>
<name>A0A6L3W3M9_9ACTN</name>
<gene>
    <name evidence="2" type="ORF">F9B16_02660</name>
</gene>
<reference evidence="2 3" key="1">
    <citation type="submission" date="2019-09" db="EMBL/GenBank/DDBJ databases">
        <title>Actinomadura physcomitrii sp. nov., a novel actinomycete isolated from moss [Physcomitrium sphaericum (Ludw) Fuernr].</title>
        <authorList>
            <person name="Liu C."/>
            <person name="Zhuang X."/>
        </authorList>
    </citation>
    <scope>NUCLEOTIDE SEQUENCE [LARGE SCALE GENOMIC DNA]</scope>
    <source>
        <strain evidence="2 3">CYP1-1B</strain>
    </source>
</reference>
<evidence type="ECO:0000313" key="2">
    <source>
        <dbReference type="EMBL" id="KAB2388877.1"/>
    </source>
</evidence>
<dbReference type="OrthoDB" id="4333093at2"/>
<comment type="caution">
    <text evidence="2">The sequence shown here is derived from an EMBL/GenBank/DDBJ whole genome shotgun (WGS) entry which is preliminary data.</text>
</comment>
<sequence length="214" mass="22565">MPPNRRRSGAVLGIIGGGVCVVLIIVTLIVLITLRSESGFPDAKSALTLPETLVDGRFQLAQDLSDSEGQRIEDEAGAGYVKITDTVVGKYDLGGDESRGALLLSGMYGRFSNTVMPRENMLKGAGEGEGMTVAVGPKVFMQSGSPTVSCEVLKQDKSGTTLTYPVCAWADENTAAAVASITSETASQDPSNMDLRFYAKLTLQVRSEAVQPIG</sequence>
<accession>A0A6L3W3M9</accession>
<evidence type="ECO:0000313" key="3">
    <source>
        <dbReference type="Proteomes" id="UP000483004"/>
    </source>
</evidence>
<organism evidence="2 3">
    <name type="scientific">Actinomadura montaniterrae</name>
    <dbReference type="NCBI Taxonomy" id="1803903"/>
    <lineage>
        <taxon>Bacteria</taxon>
        <taxon>Bacillati</taxon>
        <taxon>Actinomycetota</taxon>
        <taxon>Actinomycetes</taxon>
        <taxon>Streptosporangiales</taxon>
        <taxon>Thermomonosporaceae</taxon>
        <taxon>Actinomadura</taxon>
    </lineage>
</organism>
<protein>
    <submittedName>
        <fullName evidence="2">Uncharacterized protein</fullName>
    </submittedName>
</protein>
<proteinExistence type="predicted"/>
<feature type="transmembrane region" description="Helical" evidence="1">
    <location>
        <begin position="12"/>
        <end position="34"/>
    </location>
</feature>